<organism evidence="1 2">
    <name type="scientific">Gossypium stocksii</name>
    <dbReference type="NCBI Taxonomy" id="47602"/>
    <lineage>
        <taxon>Eukaryota</taxon>
        <taxon>Viridiplantae</taxon>
        <taxon>Streptophyta</taxon>
        <taxon>Embryophyta</taxon>
        <taxon>Tracheophyta</taxon>
        <taxon>Spermatophyta</taxon>
        <taxon>Magnoliopsida</taxon>
        <taxon>eudicotyledons</taxon>
        <taxon>Gunneridae</taxon>
        <taxon>Pentapetalae</taxon>
        <taxon>rosids</taxon>
        <taxon>malvids</taxon>
        <taxon>Malvales</taxon>
        <taxon>Malvaceae</taxon>
        <taxon>Malvoideae</taxon>
        <taxon>Gossypium</taxon>
    </lineage>
</organism>
<protein>
    <submittedName>
        <fullName evidence="1">Uncharacterized protein</fullName>
    </submittedName>
</protein>
<name>A0A9D3VVS2_9ROSI</name>
<evidence type="ECO:0000313" key="2">
    <source>
        <dbReference type="Proteomes" id="UP000828251"/>
    </source>
</evidence>
<gene>
    <name evidence="1" type="ORF">J1N35_014826</name>
</gene>
<dbReference type="EMBL" id="JAIQCV010000005">
    <property type="protein sequence ID" value="KAH1097905.1"/>
    <property type="molecule type" value="Genomic_DNA"/>
</dbReference>
<reference evidence="1 2" key="1">
    <citation type="journal article" date="2021" name="Plant Biotechnol. J.">
        <title>Multi-omics assisted identification of the key and species-specific regulatory components of drought-tolerant mechanisms in Gossypium stocksii.</title>
        <authorList>
            <person name="Yu D."/>
            <person name="Ke L."/>
            <person name="Zhang D."/>
            <person name="Wu Y."/>
            <person name="Sun Y."/>
            <person name="Mei J."/>
            <person name="Sun J."/>
            <person name="Sun Y."/>
        </authorList>
    </citation>
    <scope>NUCLEOTIDE SEQUENCE [LARGE SCALE GENOMIC DNA]</scope>
    <source>
        <strain evidence="2">cv. E1</strain>
        <tissue evidence="1">Leaf</tissue>
    </source>
</reference>
<evidence type="ECO:0000313" key="1">
    <source>
        <dbReference type="EMBL" id="KAH1097905.1"/>
    </source>
</evidence>
<comment type="caution">
    <text evidence="1">The sequence shown here is derived from an EMBL/GenBank/DDBJ whole genome shotgun (WGS) entry which is preliminary data.</text>
</comment>
<dbReference type="AlphaFoldDB" id="A0A9D3VVS2"/>
<keyword evidence="2" id="KW-1185">Reference proteome</keyword>
<dbReference type="Proteomes" id="UP000828251">
    <property type="component" value="Unassembled WGS sequence"/>
</dbReference>
<sequence length="57" mass="6931">MVVCYYNNHGRGTDCHFYVIEWTTLIHSTYDKFEWMAYFDLRIQECISSEFLVNLNI</sequence>
<proteinExistence type="predicted"/>
<accession>A0A9D3VVS2</accession>